<dbReference type="EMBL" id="JBHTMP010000060">
    <property type="protein sequence ID" value="MFD1324881.1"/>
    <property type="molecule type" value="Genomic_DNA"/>
</dbReference>
<dbReference type="InterPro" id="IPR036388">
    <property type="entry name" value="WH-like_DNA-bd_sf"/>
</dbReference>
<dbReference type="InterPro" id="IPR000524">
    <property type="entry name" value="Tscrpt_reg_HTH_GntR"/>
</dbReference>
<sequence length="276" mass="30597">MKTTASTCGARPVDRSSALPLWAQIHVDLRRRLDAGEFTDVFPGEHALVTEYAVSRHTIREALRRLRDDGIVVAERGRPPRVAGAVEITQPIGALYSLFASVEAAGQHQRSVVRILDIRADGVVAARLGLEESTPLLHLERLRLADEEPLAVDRVWLPAQSAAPLLHVDFTHTALYDELAERCSIRLTGGEETIRAVLPTPAEQRLLEIPDGVAAFAIDRLAHHHGRPTEWRHTLVRGDRFAVTAAFSGRSGYRLDVTAPPRPRRRPYNRTGTPRP</sequence>
<dbReference type="Pfam" id="PF07702">
    <property type="entry name" value="UTRA"/>
    <property type="match status" value="1"/>
</dbReference>
<evidence type="ECO:0000256" key="4">
    <source>
        <dbReference type="SAM" id="MobiDB-lite"/>
    </source>
</evidence>
<dbReference type="PRINTS" id="PR00035">
    <property type="entry name" value="HTHGNTR"/>
</dbReference>
<organism evidence="6 7">
    <name type="scientific">Micromonospora sonneratiae</name>
    <dbReference type="NCBI Taxonomy" id="1184706"/>
    <lineage>
        <taxon>Bacteria</taxon>
        <taxon>Bacillati</taxon>
        <taxon>Actinomycetota</taxon>
        <taxon>Actinomycetes</taxon>
        <taxon>Micromonosporales</taxon>
        <taxon>Micromonosporaceae</taxon>
        <taxon>Micromonospora</taxon>
    </lineage>
</organism>
<dbReference type="PROSITE" id="PS50949">
    <property type="entry name" value="HTH_GNTR"/>
    <property type="match status" value="1"/>
</dbReference>
<dbReference type="SMART" id="SM00345">
    <property type="entry name" value="HTH_GNTR"/>
    <property type="match status" value="1"/>
</dbReference>
<dbReference type="SUPFAM" id="SSF64288">
    <property type="entry name" value="Chorismate lyase-like"/>
    <property type="match status" value="1"/>
</dbReference>
<comment type="caution">
    <text evidence="6">The sequence shown here is derived from an EMBL/GenBank/DDBJ whole genome shotgun (WGS) entry which is preliminary data.</text>
</comment>
<dbReference type="Pfam" id="PF00392">
    <property type="entry name" value="GntR"/>
    <property type="match status" value="1"/>
</dbReference>
<dbReference type="InterPro" id="IPR036390">
    <property type="entry name" value="WH_DNA-bd_sf"/>
</dbReference>
<name>A0ABW3YND9_9ACTN</name>
<keyword evidence="7" id="KW-1185">Reference proteome</keyword>
<feature type="region of interest" description="Disordered" evidence="4">
    <location>
        <begin position="254"/>
        <end position="276"/>
    </location>
</feature>
<evidence type="ECO:0000259" key="5">
    <source>
        <dbReference type="PROSITE" id="PS50949"/>
    </source>
</evidence>
<keyword evidence="3" id="KW-0804">Transcription</keyword>
<dbReference type="InterPro" id="IPR028978">
    <property type="entry name" value="Chorismate_lyase_/UTRA_dom_sf"/>
</dbReference>
<dbReference type="CDD" id="cd07377">
    <property type="entry name" value="WHTH_GntR"/>
    <property type="match status" value="1"/>
</dbReference>
<dbReference type="SUPFAM" id="SSF46785">
    <property type="entry name" value="Winged helix' DNA-binding domain"/>
    <property type="match status" value="1"/>
</dbReference>
<evidence type="ECO:0000256" key="3">
    <source>
        <dbReference type="ARBA" id="ARBA00023163"/>
    </source>
</evidence>
<dbReference type="SMART" id="SM00866">
    <property type="entry name" value="UTRA"/>
    <property type="match status" value="1"/>
</dbReference>
<dbReference type="Proteomes" id="UP001597260">
    <property type="component" value="Unassembled WGS sequence"/>
</dbReference>
<proteinExistence type="predicted"/>
<dbReference type="RefSeq" id="WP_377576241.1">
    <property type="nucleotide sequence ID" value="NZ_JBHTMP010000060.1"/>
</dbReference>
<dbReference type="InterPro" id="IPR050679">
    <property type="entry name" value="Bact_HTH_transcr_reg"/>
</dbReference>
<protein>
    <submittedName>
        <fullName evidence="6">GntR family transcriptional regulator</fullName>
    </submittedName>
</protein>
<accession>A0ABW3YND9</accession>
<dbReference type="PANTHER" id="PTHR44846">
    <property type="entry name" value="MANNOSYL-D-GLYCERATE TRANSPORT/METABOLISM SYSTEM REPRESSOR MNGR-RELATED"/>
    <property type="match status" value="1"/>
</dbReference>
<evidence type="ECO:0000313" key="6">
    <source>
        <dbReference type="EMBL" id="MFD1324881.1"/>
    </source>
</evidence>
<feature type="domain" description="HTH gntR-type" evidence="5">
    <location>
        <begin position="19"/>
        <end position="85"/>
    </location>
</feature>
<evidence type="ECO:0000256" key="1">
    <source>
        <dbReference type="ARBA" id="ARBA00023015"/>
    </source>
</evidence>
<evidence type="ECO:0000256" key="2">
    <source>
        <dbReference type="ARBA" id="ARBA00023125"/>
    </source>
</evidence>
<gene>
    <name evidence="6" type="ORF">ACFQ4H_27725</name>
</gene>
<keyword evidence="2" id="KW-0238">DNA-binding</keyword>
<dbReference type="PANTHER" id="PTHR44846:SF1">
    <property type="entry name" value="MANNOSYL-D-GLYCERATE TRANSPORT_METABOLISM SYSTEM REPRESSOR MNGR-RELATED"/>
    <property type="match status" value="1"/>
</dbReference>
<reference evidence="7" key="1">
    <citation type="journal article" date="2019" name="Int. J. Syst. Evol. Microbiol.">
        <title>The Global Catalogue of Microorganisms (GCM) 10K type strain sequencing project: providing services to taxonomists for standard genome sequencing and annotation.</title>
        <authorList>
            <consortium name="The Broad Institute Genomics Platform"/>
            <consortium name="The Broad Institute Genome Sequencing Center for Infectious Disease"/>
            <person name="Wu L."/>
            <person name="Ma J."/>
        </authorList>
    </citation>
    <scope>NUCLEOTIDE SEQUENCE [LARGE SCALE GENOMIC DNA]</scope>
    <source>
        <strain evidence="7">JCM 31037</strain>
    </source>
</reference>
<evidence type="ECO:0000313" key="7">
    <source>
        <dbReference type="Proteomes" id="UP001597260"/>
    </source>
</evidence>
<keyword evidence="1" id="KW-0805">Transcription regulation</keyword>
<dbReference type="Gene3D" id="3.40.1410.10">
    <property type="entry name" value="Chorismate lyase-like"/>
    <property type="match status" value="1"/>
</dbReference>
<dbReference type="Gene3D" id="1.10.10.10">
    <property type="entry name" value="Winged helix-like DNA-binding domain superfamily/Winged helix DNA-binding domain"/>
    <property type="match status" value="1"/>
</dbReference>
<dbReference type="InterPro" id="IPR011663">
    <property type="entry name" value="UTRA"/>
</dbReference>